<feature type="domain" description="SWIM-type" evidence="7">
    <location>
        <begin position="168"/>
        <end position="204"/>
    </location>
</feature>
<keyword evidence="6" id="KW-0539">Nucleus</keyword>
<dbReference type="GO" id="GO:0008270">
    <property type="term" value="F:zinc ion binding"/>
    <property type="evidence" value="ECO:0007669"/>
    <property type="project" value="UniProtKB-UniRule"/>
</dbReference>
<evidence type="ECO:0000313" key="8">
    <source>
        <dbReference type="EMBL" id="JAE18274.1"/>
    </source>
</evidence>
<keyword evidence="4 6" id="KW-0862">Zinc</keyword>
<keyword evidence="2 6" id="KW-0479">Metal-binding</keyword>
<evidence type="ECO:0000256" key="3">
    <source>
        <dbReference type="ARBA" id="ARBA00022771"/>
    </source>
</evidence>
<evidence type="ECO:0000256" key="1">
    <source>
        <dbReference type="ARBA" id="ARBA00005889"/>
    </source>
</evidence>
<accession>A0A0A9G485</accession>
<protein>
    <recommendedName>
        <fullName evidence="6">Protein FAR1-RELATED SEQUENCE</fullName>
    </recommendedName>
</protein>
<evidence type="ECO:0000256" key="4">
    <source>
        <dbReference type="ARBA" id="ARBA00022833"/>
    </source>
</evidence>
<proteinExistence type="inferred from homology"/>
<dbReference type="GO" id="GO:0006355">
    <property type="term" value="P:regulation of DNA-templated transcription"/>
    <property type="evidence" value="ECO:0007669"/>
    <property type="project" value="UniProtKB-UniRule"/>
</dbReference>
<dbReference type="EMBL" id="GBRH01179622">
    <property type="protein sequence ID" value="JAE18274.1"/>
    <property type="molecule type" value="Transcribed_RNA"/>
</dbReference>
<name>A0A0A9G485_ARUDO</name>
<dbReference type="PANTHER" id="PTHR31669">
    <property type="entry name" value="PROTEIN FAR1-RELATED SEQUENCE 10-RELATED"/>
    <property type="match status" value="1"/>
</dbReference>
<reference evidence="8" key="1">
    <citation type="submission" date="2014-09" db="EMBL/GenBank/DDBJ databases">
        <authorList>
            <person name="Magalhaes I.L.F."/>
            <person name="Oliveira U."/>
            <person name="Santos F.R."/>
            <person name="Vidigal T.H.D.A."/>
            <person name="Brescovit A.D."/>
            <person name="Santos A.J."/>
        </authorList>
    </citation>
    <scope>NUCLEOTIDE SEQUENCE</scope>
    <source>
        <tissue evidence="8">Shoot tissue taken approximately 20 cm above the soil surface</tissue>
    </source>
</reference>
<dbReference type="InterPro" id="IPR007527">
    <property type="entry name" value="Znf_SWIM"/>
</dbReference>
<reference evidence="8" key="2">
    <citation type="journal article" date="2015" name="Data Brief">
        <title>Shoot transcriptome of the giant reed, Arundo donax.</title>
        <authorList>
            <person name="Barrero R.A."/>
            <person name="Guerrero F.D."/>
            <person name="Moolhuijzen P."/>
            <person name="Goolsby J.A."/>
            <person name="Tidwell J."/>
            <person name="Bellgard S.E."/>
            <person name="Bellgard M.I."/>
        </authorList>
    </citation>
    <scope>NUCLEOTIDE SEQUENCE</scope>
    <source>
        <tissue evidence="8">Shoot tissue taken approximately 20 cm above the soil surface</tissue>
    </source>
</reference>
<comment type="function">
    <text evidence="6">Putative transcription activator involved in regulating light control of development.</text>
</comment>
<evidence type="ECO:0000256" key="5">
    <source>
        <dbReference type="PROSITE-ProRule" id="PRU00325"/>
    </source>
</evidence>
<dbReference type="SMART" id="SM00575">
    <property type="entry name" value="ZnF_PMZ"/>
    <property type="match status" value="1"/>
</dbReference>
<dbReference type="GO" id="GO:0005634">
    <property type="term" value="C:nucleus"/>
    <property type="evidence" value="ECO:0007669"/>
    <property type="project" value="UniProtKB-SubCell"/>
</dbReference>
<evidence type="ECO:0000256" key="2">
    <source>
        <dbReference type="ARBA" id="ARBA00022723"/>
    </source>
</evidence>
<dbReference type="PANTHER" id="PTHR31669:SF307">
    <property type="entry name" value="PROTEIN FAR1-RELATED SEQUENCE"/>
    <property type="match status" value="1"/>
</dbReference>
<evidence type="ECO:0000259" key="7">
    <source>
        <dbReference type="PROSITE" id="PS50966"/>
    </source>
</evidence>
<evidence type="ECO:0000256" key="6">
    <source>
        <dbReference type="RuleBase" id="RU367018"/>
    </source>
</evidence>
<dbReference type="InterPro" id="IPR031052">
    <property type="entry name" value="FHY3/FAR1"/>
</dbReference>
<dbReference type="InterPro" id="IPR006564">
    <property type="entry name" value="Znf_PMZ"/>
</dbReference>
<comment type="subcellular location">
    <subcellularLocation>
        <location evidence="6">Nucleus</location>
    </subcellularLocation>
</comment>
<dbReference type="AlphaFoldDB" id="A0A0A9G485"/>
<organism evidence="8">
    <name type="scientific">Arundo donax</name>
    <name type="common">Giant reed</name>
    <name type="synonym">Donax arundinaceus</name>
    <dbReference type="NCBI Taxonomy" id="35708"/>
    <lineage>
        <taxon>Eukaryota</taxon>
        <taxon>Viridiplantae</taxon>
        <taxon>Streptophyta</taxon>
        <taxon>Embryophyta</taxon>
        <taxon>Tracheophyta</taxon>
        <taxon>Spermatophyta</taxon>
        <taxon>Magnoliopsida</taxon>
        <taxon>Liliopsida</taxon>
        <taxon>Poales</taxon>
        <taxon>Poaceae</taxon>
        <taxon>PACMAD clade</taxon>
        <taxon>Arundinoideae</taxon>
        <taxon>Arundineae</taxon>
        <taxon>Arundo</taxon>
    </lineage>
</organism>
<keyword evidence="3 5" id="KW-0863">Zinc-finger</keyword>
<sequence length="243" mass="28632">MLNDMMTIEEFDAAWKLFLDEYDMEKIQFLDQIFQVRHMWAKPFFKNIFCAGQTSTQRSESANHMLKGFVPPSCSMHHFVRQYATLQRSPDEDENYEEKQTKLNTRDMSAGGPLVAHACSIYTYKMFDLFCKVKTDSEDYLVREGVAGEYIAEHYHLNRIERWFKGVYKVTVNNERTVFSCECGMFEHSCMPCCHALRVMVHLGVREIPESMIMRRWTKKARSVVPEHLMEYNRDNPAFLAQT</sequence>
<comment type="similarity">
    <text evidence="1 6">Belongs to the FHY3/FAR1 family.</text>
</comment>
<dbReference type="PROSITE" id="PS50966">
    <property type="entry name" value="ZF_SWIM"/>
    <property type="match status" value="1"/>
</dbReference>